<dbReference type="PANTHER" id="PTHR34069">
    <property type="entry name" value="3-OXOACYL-[ACYL-CARRIER-PROTEIN] SYNTHASE 3"/>
    <property type="match status" value="1"/>
</dbReference>
<dbReference type="PANTHER" id="PTHR34069:SF2">
    <property type="entry name" value="BETA-KETOACYL-[ACYL-CARRIER-PROTEIN] SYNTHASE III"/>
    <property type="match status" value="1"/>
</dbReference>
<dbReference type="Pfam" id="PF08541">
    <property type="entry name" value="ACP_syn_III_C"/>
    <property type="match status" value="1"/>
</dbReference>
<dbReference type="GO" id="GO:0004315">
    <property type="term" value="F:3-oxoacyl-[acyl-carrier-protein] synthase activity"/>
    <property type="evidence" value="ECO:0007669"/>
    <property type="project" value="InterPro"/>
</dbReference>
<protein>
    <submittedName>
        <fullName evidence="6">Ketoacyl-ACP synthase III</fullName>
    </submittedName>
</protein>
<dbReference type="EMBL" id="CAJVAX010000018">
    <property type="protein sequence ID" value="CAG7648115.1"/>
    <property type="molecule type" value="Genomic_DNA"/>
</dbReference>
<gene>
    <name evidence="6" type="ORF">SBRY_40849</name>
</gene>
<evidence type="ECO:0000256" key="2">
    <source>
        <dbReference type="ARBA" id="ARBA00022679"/>
    </source>
</evidence>
<reference evidence="6" key="1">
    <citation type="submission" date="2021-06" db="EMBL/GenBank/DDBJ databases">
        <authorList>
            <person name="Arsene-Ploetze F."/>
        </authorList>
    </citation>
    <scope>NUCLEOTIDE SEQUENCE</scope>
    <source>
        <strain evidence="6">SBRY1</strain>
    </source>
</reference>
<dbReference type="Proteomes" id="UP001153328">
    <property type="component" value="Unassembled WGS sequence"/>
</dbReference>
<evidence type="ECO:0000313" key="6">
    <source>
        <dbReference type="EMBL" id="CAG7648115.1"/>
    </source>
</evidence>
<dbReference type="GO" id="GO:0044550">
    <property type="term" value="P:secondary metabolite biosynthetic process"/>
    <property type="evidence" value="ECO:0007669"/>
    <property type="project" value="TreeGrafter"/>
</dbReference>
<accession>A0A9W4MHM7</accession>
<dbReference type="NCBIfam" id="NF006829">
    <property type="entry name" value="PRK09352.1"/>
    <property type="match status" value="1"/>
</dbReference>
<feature type="domain" description="Beta-ketoacyl-[acyl-carrier-protein] synthase III C-terminal" evidence="4">
    <location>
        <begin position="222"/>
        <end position="311"/>
    </location>
</feature>
<dbReference type="GO" id="GO:0006633">
    <property type="term" value="P:fatty acid biosynthetic process"/>
    <property type="evidence" value="ECO:0007669"/>
    <property type="project" value="InterPro"/>
</dbReference>
<sequence>MDTTSLGIVGVGHYLPGAPVSNEAVAETASVDIEWIRERTGIESRHYAAPESLTSDLATQAATLALAGAPVGADLIVLGTSTPDKLAPSTACYVQKKLGLPGIPAFDVSAGCSGFLYALSVATAMTAAGLARHPLVVAADVLTRCVDPTDHRIAPLFGDGAGAVQLGPVPAGYGILALELWADGSLSEIATMPRHDGYFQMDGRGVKRVVMERGPKILEAALAKAGVRLDELNRVLIHQANPKLVRMLGDFVGIPPEVAPDYGRLTGNTAGASVAVAFSMAHADRPFRDGDLFALLAVGAGMTAGAAIVRWYDPDTAA</sequence>
<organism evidence="6 7">
    <name type="scientific">Actinacidiphila bryophytorum</name>
    <dbReference type="NCBI Taxonomy" id="1436133"/>
    <lineage>
        <taxon>Bacteria</taxon>
        <taxon>Bacillati</taxon>
        <taxon>Actinomycetota</taxon>
        <taxon>Actinomycetes</taxon>
        <taxon>Kitasatosporales</taxon>
        <taxon>Streptomycetaceae</taxon>
        <taxon>Actinacidiphila</taxon>
    </lineage>
</organism>
<proteinExistence type="predicted"/>
<evidence type="ECO:0000256" key="3">
    <source>
        <dbReference type="ARBA" id="ARBA00023315"/>
    </source>
</evidence>
<dbReference type="Gene3D" id="3.40.47.10">
    <property type="match status" value="1"/>
</dbReference>
<evidence type="ECO:0000313" key="7">
    <source>
        <dbReference type="Proteomes" id="UP001153328"/>
    </source>
</evidence>
<feature type="domain" description="Beta-ketoacyl-[acyl-carrier-protein] synthase III N-terminal" evidence="5">
    <location>
        <begin position="106"/>
        <end position="184"/>
    </location>
</feature>
<evidence type="ECO:0000256" key="1">
    <source>
        <dbReference type="ARBA" id="ARBA00022490"/>
    </source>
</evidence>
<evidence type="ECO:0000259" key="4">
    <source>
        <dbReference type="Pfam" id="PF08541"/>
    </source>
</evidence>
<dbReference type="InterPro" id="IPR013751">
    <property type="entry name" value="ACP_syn_III_N"/>
</dbReference>
<dbReference type="AlphaFoldDB" id="A0A9W4MHM7"/>
<dbReference type="Pfam" id="PF08545">
    <property type="entry name" value="ACP_syn_III"/>
    <property type="match status" value="1"/>
</dbReference>
<dbReference type="CDD" id="cd00830">
    <property type="entry name" value="KAS_III"/>
    <property type="match status" value="1"/>
</dbReference>
<dbReference type="InterPro" id="IPR013747">
    <property type="entry name" value="ACP_syn_III_C"/>
</dbReference>
<dbReference type="SUPFAM" id="SSF53901">
    <property type="entry name" value="Thiolase-like"/>
    <property type="match status" value="1"/>
</dbReference>
<comment type="caution">
    <text evidence="6">The sequence shown here is derived from an EMBL/GenBank/DDBJ whole genome shotgun (WGS) entry which is preliminary data.</text>
</comment>
<dbReference type="InterPro" id="IPR016039">
    <property type="entry name" value="Thiolase-like"/>
</dbReference>
<keyword evidence="7" id="KW-1185">Reference proteome</keyword>
<keyword evidence="2" id="KW-0808">Transferase</keyword>
<keyword evidence="3" id="KW-0012">Acyltransferase</keyword>
<keyword evidence="1" id="KW-0963">Cytoplasm</keyword>
<name>A0A9W4MHM7_9ACTN</name>
<evidence type="ECO:0000259" key="5">
    <source>
        <dbReference type="Pfam" id="PF08545"/>
    </source>
</evidence>